<keyword evidence="2" id="KW-0472">Membrane</keyword>
<feature type="transmembrane region" description="Helical" evidence="2">
    <location>
        <begin position="68"/>
        <end position="91"/>
    </location>
</feature>
<name>A0A4S8L2J0_DENBC</name>
<accession>A0A4S8L2J0</accession>
<sequence length="272" mass="30450">MLLLATTSVAYITTWHWLNVTTLGANSSISDSTFTKLRIWGLLAQRSIFIVSDAIVLWRAWILYRNHWVIQTVLVTLFIGSLVGIILDYVADIISLFGISVEEKVDAETEAILYSALPLVMNFFATSLIAYKAWSYRVNIKHNLAETKRSKNQVEKVLALLVESGLIYMAFWIVFAVSLQQDADSLFSQLYGVVMLFVSALYPLLVVLIASMEMSRNDSIEDLSLSQSIRFASSPTEASEAAIPNNSTRVKLSSGGRRTSNFEMKENTTVNR</sequence>
<proteinExistence type="predicted"/>
<dbReference type="EMBL" id="ML179750">
    <property type="protein sequence ID" value="THU82198.1"/>
    <property type="molecule type" value="Genomic_DNA"/>
</dbReference>
<reference evidence="3 4" key="1">
    <citation type="journal article" date="2019" name="Nat. Ecol. Evol.">
        <title>Megaphylogeny resolves global patterns of mushroom evolution.</title>
        <authorList>
            <person name="Varga T."/>
            <person name="Krizsan K."/>
            <person name="Foldi C."/>
            <person name="Dima B."/>
            <person name="Sanchez-Garcia M."/>
            <person name="Sanchez-Ramirez S."/>
            <person name="Szollosi G.J."/>
            <person name="Szarkandi J.G."/>
            <person name="Papp V."/>
            <person name="Albert L."/>
            <person name="Andreopoulos W."/>
            <person name="Angelini C."/>
            <person name="Antonin V."/>
            <person name="Barry K.W."/>
            <person name="Bougher N.L."/>
            <person name="Buchanan P."/>
            <person name="Buyck B."/>
            <person name="Bense V."/>
            <person name="Catcheside P."/>
            <person name="Chovatia M."/>
            <person name="Cooper J."/>
            <person name="Damon W."/>
            <person name="Desjardin D."/>
            <person name="Finy P."/>
            <person name="Geml J."/>
            <person name="Haridas S."/>
            <person name="Hughes K."/>
            <person name="Justo A."/>
            <person name="Karasinski D."/>
            <person name="Kautmanova I."/>
            <person name="Kiss B."/>
            <person name="Kocsube S."/>
            <person name="Kotiranta H."/>
            <person name="LaButti K.M."/>
            <person name="Lechner B.E."/>
            <person name="Liimatainen K."/>
            <person name="Lipzen A."/>
            <person name="Lukacs Z."/>
            <person name="Mihaltcheva S."/>
            <person name="Morgado L.N."/>
            <person name="Niskanen T."/>
            <person name="Noordeloos M.E."/>
            <person name="Ohm R.A."/>
            <person name="Ortiz-Santana B."/>
            <person name="Ovrebo C."/>
            <person name="Racz N."/>
            <person name="Riley R."/>
            <person name="Savchenko A."/>
            <person name="Shiryaev A."/>
            <person name="Soop K."/>
            <person name="Spirin V."/>
            <person name="Szebenyi C."/>
            <person name="Tomsovsky M."/>
            <person name="Tulloss R.E."/>
            <person name="Uehling J."/>
            <person name="Grigoriev I.V."/>
            <person name="Vagvolgyi C."/>
            <person name="Papp T."/>
            <person name="Martin F.M."/>
            <person name="Miettinen O."/>
            <person name="Hibbett D.S."/>
            <person name="Nagy L.G."/>
        </authorList>
    </citation>
    <scope>NUCLEOTIDE SEQUENCE [LARGE SCALE GENOMIC DNA]</scope>
    <source>
        <strain evidence="3 4">CBS 962.96</strain>
    </source>
</reference>
<feature type="transmembrane region" description="Helical" evidence="2">
    <location>
        <begin position="157"/>
        <end position="178"/>
    </location>
</feature>
<gene>
    <name evidence="3" type="ORF">K435DRAFT_460859</name>
</gene>
<evidence type="ECO:0000313" key="3">
    <source>
        <dbReference type="EMBL" id="THU82198.1"/>
    </source>
</evidence>
<evidence type="ECO:0000256" key="2">
    <source>
        <dbReference type="SAM" id="Phobius"/>
    </source>
</evidence>
<feature type="region of interest" description="Disordered" evidence="1">
    <location>
        <begin position="240"/>
        <end position="272"/>
    </location>
</feature>
<dbReference type="AlphaFoldDB" id="A0A4S8L2J0"/>
<protein>
    <submittedName>
        <fullName evidence="3">Uncharacterized protein</fullName>
    </submittedName>
</protein>
<organism evidence="3 4">
    <name type="scientific">Dendrothele bispora (strain CBS 962.96)</name>
    <dbReference type="NCBI Taxonomy" id="1314807"/>
    <lineage>
        <taxon>Eukaryota</taxon>
        <taxon>Fungi</taxon>
        <taxon>Dikarya</taxon>
        <taxon>Basidiomycota</taxon>
        <taxon>Agaricomycotina</taxon>
        <taxon>Agaricomycetes</taxon>
        <taxon>Agaricomycetidae</taxon>
        <taxon>Agaricales</taxon>
        <taxon>Agaricales incertae sedis</taxon>
        <taxon>Dendrothele</taxon>
    </lineage>
</organism>
<evidence type="ECO:0000313" key="4">
    <source>
        <dbReference type="Proteomes" id="UP000297245"/>
    </source>
</evidence>
<keyword evidence="2" id="KW-1133">Transmembrane helix</keyword>
<keyword evidence="2" id="KW-0812">Transmembrane</keyword>
<evidence type="ECO:0000256" key="1">
    <source>
        <dbReference type="SAM" id="MobiDB-lite"/>
    </source>
</evidence>
<dbReference type="Proteomes" id="UP000297245">
    <property type="component" value="Unassembled WGS sequence"/>
</dbReference>
<feature type="compositionally biased region" description="Polar residues" evidence="1">
    <location>
        <begin position="244"/>
        <end position="272"/>
    </location>
</feature>
<keyword evidence="4" id="KW-1185">Reference proteome</keyword>
<feature type="transmembrane region" description="Helical" evidence="2">
    <location>
        <begin position="190"/>
        <end position="210"/>
    </location>
</feature>
<feature type="transmembrane region" description="Helical" evidence="2">
    <location>
        <begin position="39"/>
        <end position="61"/>
    </location>
</feature>
<feature type="transmembrane region" description="Helical" evidence="2">
    <location>
        <begin position="111"/>
        <end position="131"/>
    </location>
</feature>
<dbReference type="OrthoDB" id="2744793at2759"/>